<feature type="domain" description="IstB-like ATP-binding" evidence="1">
    <location>
        <begin position="11"/>
        <end position="108"/>
    </location>
</feature>
<gene>
    <name evidence="2" type="ORF">LCGC14_1408210</name>
</gene>
<organism evidence="2">
    <name type="scientific">marine sediment metagenome</name>
    <dbReference type="NCBI Taxonomy" id="412755"/>
    <lineage>
        <taxon>unclassified sequences</taxon>
        <taxon>metagenomes</taxon>
        <taxon>ecological metagenomes</taxon>
    </lineage>
</organism>
<dbReference type="Pfam" id="PF01695">
    <property type="entry name" value="IstB_IS21"/>
    <property type="match status" value="1"/>
</dbReference>
<dbReference type="InterPro" id="IPR002611">
    <property type="entry name" value="IstB_ATP-bd"/>
</dbReference>
<sequence length="113" mass="13461">MDDLTFLKPKLSRLKLSGILETLPVRLEQAMQEKWSFSQFLDLLLTDEIERRDYKQLARRLVKSNLDPDKTLETFDFTFNPRIHQPTIRELATCNFMQKKENVFFLGPRKPET</sequence>
<dbReference type="GO" id="GO:0005524">
    <property type="term" value="F:ATP binding"/>
    <property type="evidence" value="ECO:0007669"/>
    <property type="project" value="InterPro"/>
</dbReference>
<accession>A0A0F9JVB6</accession>
<evidence type="ECO:0000313" key="2">
    <source>
        <dbReference type="EMBL" id="KKM73658.1"/>
    </source>
</evidence>
<protein>
    <recommendedName>
        <fullName evidence="1">IstB-like ATP-binding domain-containing protein</fullName>
    </recommendedName>
</protein>
<evidence type="ECO:0000259" key="1">
    <source>
        <dbReference type="Pfam" id="PF01695"/>
    </source>
</evidence>
<dbReference type="AlphaFoldDB" id="A0A0F9JVB6"/>
<proteinExistence type="predicted"/>
<name>A0A0F9JVB6_9ZZZZ</name>
<reference evidence="2" key="1">
    <citation type="journal article" date="2015" name="Nature">
        <title>Complex archaea that bridge the gap between prokaryotes and eukaryotes.</title>
        <authorList>
            <person name="Spang A."/>
            <person name="Saw J.H."/>
            <person name="Jorgensen S.L."/>
            <person name="Zaremba-Niedzwiedzka K."/>
            <person name="Martijn J."/>
            <person name="Lind A.E."/>
            <person name="van Eijk R."/>
            <person name="Schleper C."/>
            <person name="Guy L."/>
            <person name="Ettema T.J."/>
        </authorList>
    </citation>
    <scope>NUCLEOTIDE SEQUENCE</scope>
</reference>
<dbReference type="EMBL" id="LAZR01009269">
    <property type="protein sequence ID" value="KKM73658.1"/>
    <property type="molecule type" value="Genomic_DNA"/>
</dbReference>
<comment type="caution">
    <text evidence="2">The sequence shown here is derived from an EMBL/GenBank/DDBJ whole genome shotgun (WGS) entry which is preliminary data.</text>
</comment>